<evidence type="ECO:0000313" key="3">
    <source>
        <dbReference type="Proteomes" id="UP000241394"/>
    </source>
</evidence>
<dbReference type="PANTHER" id="PTHR13237">
    <property type="entry name" value="SOMETHING ABOUT SILENCING PROTEIN 10-RELATED"/>
    <property type="match status" value="1"/>
</dbReference>
<dbReference type="GO" id="GO:0000462">
    <property type="term" value="P:maturation of SSU-rRNA from tricistronic rRNA transcript (SSU-rRNA, 5.8S rRNA, LSU-rRNA)"/>
    <property type="evidence" value="ECO:0007669"/>
    <property type="project" value="TreeGrafter"/>
</dbReference>
<sequence length="321" mass="36922">MEEMHNSEGSNERINKEAPQLAALLKEMKEGLDTVRNKVQSLTAKVKANQFPTADGISYLEAKHLLLLNYCQSLVYYLLRKARGLSIEGHPVVQSLVEIRLFLEKVRPVDKKLQYQIEKLTRVTASAVDKVGLSEKEEDAAQKTEDPLKYRPNPDMLVSKTNPTIEDGAGVYRPPKFAPTSMEDDKVSKLERNALRKEKDTLRQARQSAYVRDLMDDLQGKPEEVREIVGAETREVTRYKAKMEDRARREEELFNRVPLTKMEKKKMKHLKKSRNGLLGLTESFYDDIRSLPLEQNDGEEMTGFLNDSSGKRKSNKRKRRL</sequence>
<protein>
    <submittedName>
        <fullName evidence="2">Neuroguidin like</fullName>
    </submittedName>
</protein>
<dbReference type="Gramene" id="PSS17343">
    <property type="protein sequence ID" value="PSS17343"/>
    <property type="gene ID" value="CEY00_Acc12131"/>
</dbReference>
<dbReference type="PANTHER" id="PTHR13237:SF9">
    <property type="entry name" value="NEUROGUIDIN"/>
    <property type="match status" value="1"/>
</dbReference>
<dbReference type="AlphaFoldDB" id="A0A2R6QYB8"/>
<reference evidence="3" key="2">
    <citation type="journal article" date="2018" name="BMC Genomics">
        <title>A manually annotated Actinidia chinensis var. chinensis (kiwifruit) genome highlights the challenges associated with draft genomes and gene prediction in plants.</title>
        <authorList>
            <person name="Pilkington S.M."/>
            <person name="Crowhurst R."/>
            <person name="Hilario E."/>
            <person name="Nardozza S."/>
            <person name="Fraser L."/>
            <person name="Peng Y."/>
            <person name="Gunaseelan K."/>
            <person name="Simpson R."/>
            <person name="Tahir J."/>
            <person name="Deroles S.C."/>
            <person name="Templeton K."/>
            <person name="Luo Z."/>
            <person name="Davy M."/>
            <person name="Cheng C."/>
            <person name="McNeilage M."/>
            <person name="Scaglione D."/>
            <person name="Liu Y."/>
            <person name="Zhang Q."/>
            <person name="Datson P."/>
            <person name="De Silva N."/>
            <person name="Gardiner S.E."/>
            <person name="Bassett H."/>
            <person name="Chagne D."/>
            <person name="McCallum J."/>
            <person name="Dzierzon H."/>
            <person name="Deng C."/>
            <person name="Wang Y.Y."/>
            <person name="Barron L."/>
            <person name="Manako K."/>
            <person name="Bowen J."/>
            <person name="Foster T.M."/>
            <person name="Erridge Z.A."/>
            <person name="Tiffin H."/>
            <person name="Waite C.N."/>
            <person name="Davies K.M."/>
            <person name="Grierson E.P."/>
            <person name="Laing W.A."/>
            <person name="Kirk R."/>
            <person name="Chen X."/>
            <person name="Wood M."/>
            <person name="Montefiori M."/>
            <person name="Brummell D.A."/>
            <person name="Schwinn K.E."/>
            <person name="Catanach A."/>
            <person name="Fullerton C."/>
            <person name="Li D."/>
            <person name="Meiyalaghan S."/>
            <person name="Nieuwenhuizen N."/>
            <person name="Read N."/>
            <person name="Prakash R."/>
            <person name="Hunter D."/>
            <person name="Zhang H."/>
            <person name="McKenzie M."/>
            <person name="Knabel M."/>
            <person name="Harris A."/>
            <person name="Allan A.C."/>
            <person name="Gleave A."/>
            <person name="Chen A."/>
            <person name="Janssen B.J."/>
            <person name="Plunkett B."/>
            <person name="Ampomah-Dwamena C."/>
            <person name="Voogd C."/>
            <person name="Leif D."/>
            <person name="Lafferty D."/>
            <person name="Souleyre E.J.F."/>
            <person name="Varkonyi-Gasic E."/>
            <person name="Gambi F."/>
            <person name="Hanley J."/>
            <person name="Yao J.L."/>
            <person name="Cheung J."/>
            <person name="David K.M."/>
            <person name="Warren B."/>
            <person name="Marsh K."/>
            <person name="Snowden K.C."/>
            <person name="Lin-Wang K."/>
            <person name="Brian L."/>
            <person name="Martinez-Sanchez M."/>
            <person name="Wang M."/>
            <person name="Ileperuma N."/>
            <person name="Macnee N."/>
            <person name="Campin R."/>
            <person name="McAtee P."/>
            <person name="Drummond R.S.M."/>
            <person name="Espley R.V."/>
            <person name="Ireland H.S."/>
            <person name="Wu R."/>
            <person name="Atkinson R.G."/>
            <person name="Karunairetnam S."/>
            <person name="Bulley S."/>
            <person name="Chunkath S."/>
            <person name="Hanley Z."/>
            <person name="Storey R."/>
            <person name="Thrimawithana A.H."/>
            <person name="Thomson S."/>
            <person name="David C."/>
            <person name="Testolin R."/>
            <person name="Huang H."/>
            <person name="Hellens R.P."/>
            <person name="Schaffer R.J."/>
        </authorList>
    </citation>
    <scope>NUCLEOTIDE SEQUENCE [LARGE SCALE GENOMIC DNA]</scope>
    <source>
        <strain evidence="3">cv. Red5</strain>
    </source>
</reference>
<evidence type="ECO:0000256" key="1">
    <source>
        <dbReference type="SAM" id="MobiDB-lite"/>
    </source>
</evidence>
<reference evidence="2 3" key="1">
    <citation type="submission" date="2017-07" db="EMBL/GenBank/DDBJ databases">
        <title>An improved, manually edited Actinidia chinensis var. chinensis (kiwifruit) genome highlights the challenges associated with draft genomes and gene prediction in plants.</title>
        <authorList>
            <person name="Pilkington S."/>
            <person name="Crowhurst R."/>
            <person name="Hilario E."/>
            <person name="Nardozza S."/>
            <person name="Fraser L."/>
            <person name="Peng Y."/>
            <person name="Gunaseelan K."/>
            <person name="Simpson R."/>
            <person name="Tahir J."/>
            <person name="Deroles S."/>
            <person name="Templeton K."/>
            <person name="Luo Z."/>
            <person name="Davy M."/>
            <person name="Cheng C."/>
            <person name="Mcneilage M."/>
            <person name="Scaglione D."/>
            <person name="Liu Y."/>
            <person name="Zhang Q."/>
            <person name="Datson P."/>
            <person name="De Silva N."/>
            <person name="Gardiner S."/>
            <person name="Bassett H."/>
            <person name="Chagne D."/>
            <person name="Mccallum J."/>
            <person name="Dzierzon H."/>
            <person name="Deng C."/>
            <person name="Wang Y.-Y."/>
            <person name="Barron N."/>
            <person name="Manako K."/>
            <person name="Bowen J."/>
            <person name="Foster T."/>
            <person name="Erridge Z."/>
            <person name="Tiffin H."/>
            <person name="Waite C."/>
            <person name="Davies K."/>
            <person name="Grierson E."/>
            <person name="Laing W."/>
            <person name="Kirk R."/>
            <person name="Chen X."/>
            <person name="Wood M."/>
            <person name="Montefiori M."/>
            <person name="Brummell D."/>
            <person name="Schwinn K."/>
            <person name="Catanach A."/>
            <person name="Fullerton C."/>
            <person name="Li D."/>
            <person name="Meiyalaghan S."/>
            <person name="Nieuwenhuizen N."/>
            <person name="Read N."/>
            <person name="Prakash R."/>
            <person name="Hunter D."/>
            <person name="Zhang H."/>
            <person name="Mckenzie M."/>
            <person name="Knabel M."/>
            <person name="Harris A."/>
            <person name="Allan A."/>
            <person name="Chen A."/>
            <person name="Janssen B."/>
            <person name="Plunkett B."/>
            <person name="Dwamena C."/>
            <person name="Voogd C."/>
            <person name="Leif D."/>
            <person name="Lafferty D."/>
            <person name="Souleyre E."/>
            <person name="Varkonyi-Gasic E."/>
            <person name="Gambi F."/>
            <person name="Hanley J."/>
            <person name="Yao J.-L."/>
            <person name="Cheung J."/>
            <person name="David K."/>
            <person name="Warren B."/>
            <person name="Marsh K."/>
            <person name="Snowden K."/>
            <person name="Lin-Wang K."/>
            <person name="Brian L."/>
            <person name="Martinez-Sanchez M."/>
            <person name="Wang M."/>
            <person name="Ileperuma N."/>
            <person name="Macnee N."/>
            <person name="Campin R."/>
            <person name="Mcatee P."/>
            <person name="Drummond R."/>
            <person name="Espley R."/>
            <person name="Ireland H."/>
            <person name="Wu R."/>
            <person name="Atkinson R."/>
            <person name="Karunairetnam S."/>
            <person name="Bulley S."/>
            <person name="Chunkath S."/>
            <person name="Hanley Z."/>
            <person name="Storey R."/>
            <person name="Thrimawithana A."/>
            <person name="Thomson S."/>
            <person name="David C."/>
            <person name="Testolin R."/>
        </authorList>
    </citation>
    <scope>NUCLEOTIDE SEQUENCE [LARGE SCALE GENOMIC DNA]</scope>
    <source>
        <strain evidence="3">cv. Red5</strain>
        <tissue evidence="2">Young leaf</tissue>
    </source>
</reference>
<accession>A0A2R6QYB8</accession>
<feature type="compositionally biased region" description="Basic and acidic residues" evidence="1">
    <location>
        <begin position="134"/>
        <end position="149"/>
    </location>
</feature>
<dbReference type="InterPro" id="IPR007146">
    <property type="entry name" value="Sas10/Utp3/C1D"/>
</dbReference>
<dbReference type="InParanoid" id="A0A2R6QYB8"/>
<dbReference type="OMA" id="PVHYNET"/>
<dbReference type="Proteomes" id="UP000241394">
    <property type="component" value="Chromosome LG11"/>
</dbReference>
<dbReference type="GO" id="GO:0032040">
    <property type="term" value="C:small-subunit processome"/>
    <property type="evidence" value="ECO:0007669"/>
    <property type="project" value="TreeGrafter"/>
</dbReference>
<dbReference type="Pfam" id="PF04000">
    <property type="entry name" value="Sas10_Utp3"/>
    <property type="match status" value="1"/>
</dbReference>
<feature type="compositionally biased region" description="Basic residues" evidence="1">
    <location>
        <begin position="311"/>
        <end position="321"/>
    </location>
</feature>
<dbReference type="FunCoup" id="A0A2R6QYB8">
    <property type="interactions" value="5592"/>
</dbReference>
<feature type="region of interest" description="Disordered" evidence="1">
    <location>
        <begin position="295"/>
        <end position="321"/>
    </location>
</feature>
<organism evidence="2 3">
    <name type="scientific">Actinidia chinensis var. chinensis</name>
    <name type="common">Chinese soft-hair kiwi</name>
    <dbReference type="NCBI Taxonomy" id="1590841"/>
    <lineage>
        <taxon>Eukaryota</taxon>
        <taxon>Viridiplantae</taxon>
        <taxon>Streptophyta</taxon>
        <taxon>Embryophyta</taxon>
        <taxon>Tracheophyta</taxon>
        <taxon>Spermatophyta</taxon>
        <taxon>Magnoliopsida</taxon>
        <taxon>eudicotyledons</taxon>
        <taxon>Gunneridae</taxon>
        <taxon>Pentapetalae</taxon>
        <taxon>asterids</taxon>
        <taxon>Ericales</taxon>
        <taxon>Actinidiaceae</taxon>
        <taxon>Actinidia</taxon>
    </lineage>
</organism>
<dbReference type="STRING" id="1590841.A0A2R6QYB8"/>
<comment type="caution">
    <text evidence="2">The sequence shown here is derived from an EMBL/GenBank/DDBJ whole genome shotgun (WGS) entry which is preliminary data.</text>
</comment>
<proteinExistence type="predicted"/>
<gene>
    <name evidence="2" type="ORF">CEY00_Acc12131</name>
</gene>
<evidence type="ECO:0000313" key="2">
    <source>
        <dbReference type="EMBL" id="PSS17343.1"/>
    </source>
</evidence>
<dbReference type="OrthoDB" id="203440at2759"/>
<feature type="region of interest" description="Disordered" evidence="1">
    <location>
        <begin position="134"/>
        <end position="185"/>
    </location>
</feature>
<keyword evidence="3" id="KW-1185">Reference proteome</keyword>
<name>A0A2R6QYB8_ACTCC</name>
<dbReference type="EMBL" id="NKQK01000011">
    <property type="protein sequence ID" value="PSS17343.1"/>
    <property type="molecule type" value="Genomic_DNA"/>
</dbReference>